<dbReference type="Pfam" id="PF05504">
    <property type="entry name" value="Spore_GerAC"/>
    <property type="match status" value="1"/>
</dbReference>
<keyword evidence="11" id="KW-1185">Reference proteome</keyword>
<evidence type="ECO:0000259" key="8">
    <source>
        <dbReference type="Pfam" id="PF05504"/>
    </source>
</evidence>
<comment type="similarity">
    <text evidence="2">Belongs to the GerABKC lipoprotein family.</text>
</comment>
<feature type="domain" description="Spore germination GerAC-like C-terminal" evidence="8">
    <location>
        <begin position="118"/>
        <end position="272"/>
    </location>
</feature>
<proteinExistence type="inferred from homology"/>
<evidence type="ECO:0000256" key="1">
    <source>
        <dbReference type="ARBA" id="ARBA00004635"/>
    </source>
</evidence>
<organism evidence="10 11">
    <name type="scientific">Lysinibacillus pinottii</name>
    <dbReference type="NCBI Taxonomy" id="2973932"/>
    <lineage>
        <taxon>Bacteria</taxon>
        <taxon>Bacillati</taxon>
        <taxon>Bacillota</taxon>
        <taxon>Bacilli</taxon>
        <taxon>Bacillales</taxon>
        <taxon>Bacillaceae</taxon>
        <taxon>Lysinibacillus</taxon>
    </lineage>
</organism>
<feature type="domain" description="Spore germination protein N-terminal" evidence="9">
    <location>
        <begin position="3"/>
        <end position="99"/>
    </location>
</feature>
<evidence type="ECO:0000256" key="4">
    <source>
        <dbReference type="ARBA" id="ARBA00022729"/>
    </source>
</evidence>
<evidence type="ECO:0000256" key="5">
    <source>
        <dbReference type="ARBA" id="ARBA00023136"/>
    </source>
</evidence>
<keyword evidence="3" id="KW-0309">Germination</keyword>
<dbReference type="EMBL" id="JANTOO010000010">
    <property type="protein sequence ID" value="MCS1396449.1"/>
    <property type="molecule type" value="Genomic_DNA"/>
</dbReference>
<comment type="caution">
    <text evidence="10">The sequence shown here is derived from an EMBL/GenBank/DDBJ whole genome shotgun (WGS) entry which is preliminary data.</text>
</comment>
<evidence type="ECO:0000256" key="6">
    <source>
        <dbReference type="ARBA" id="ARBA00023139"/>
    </source>
</evidence>
<dbReference type="Gene3D" id="3.30.300.210">
    <property type="entry name" value="Nutrient germinant receptor protein C, domain 3"/>
    <property type="match status" value="1"/>
</dbReference>
<evidence type="ECO:0000256" key="7">
    <source>
        <dbReference type="ARBA" id="ARBA00023288"/>
    </source>
</evidence>
<evidence type="ECO:0000256" key="3">
    <source>
        <dbReference type="ARBA" id="ARBA00022544"/>
    </source>
</evidence>
<dbReference type="InterPro" id="IPR008844">
    <property type="entry name" value="Spore_GerAC-like"/>
</dbReference>
<keyword evidence="4" id="KW-0732">Signal</keyword>
<dbReference type="InterPro" id="IPR038501">
    <property type="entry name" value="Spore_GerAC_C_sf"/>
</dbReference>
<sequence>MTYLLLSEDALKSELANSVLDTFTRFRETRYQIYVHCTSDFIEEILLVIPILNKPLDNSKLSTPLNTNTLEAFTKPVDLRKLIIGLNEPSHEVALSLVSINKNWVSEKENPSTETAINGVCVISKDGFKGAITNNLVGGNRWMTGQKNLGNITFNLDNNESNYITVDIEKLNLEVIPIVKGNEVTFEIKIDFEAILNGFKGNLNVNELEKGIEKKVKEEIKTTYEEGLNLDIDIYRLSEYLYRDNVKIWKIIEKDGKIPLTKDSISKITINVNKILSGRKVFQDSVGE</sequence>
<keyword evidence="6" id="KW-0564">Palmitate</keyword>
<evidence type="ECO:0000313" key="11">
    <source>
        <dbReference type="Proteomes" id="UP001525021"/>
    </source>
</evidence>
<gene>
    <name evidence="10" type="ORF">NXZ79_10460</name>
</gene>
<dbReference type="PANTHER" id="PTHR35789:SF1">
    <property type="entry name" value="SPORE GERMINATION PROTEIN B3"/>
    <property type="match status" value="1"/>
</dbReference>
<dbReference type="PANTHER" id="PTHR35789">
    <property type="entry name" value="SPORE GERMINATION PROTEIN B3"/>
    <property type="match status" value="1"/>
</dbReference>
<reference evidence="10 11" key="1">
    <citation type="submission" date="2022-08" db="EMBL/GenBank/DDBJ databases">
        <title>Lysinibacillus sequencing.</title>
        <authorList>
            <person name="Dunlap C."/>
        </authorList>
    </citation>
    <scope>NUCLEOTIDE SEQUENCE [LARGE SCALE GENOMIC DNA]</scope>
    <source>
        <strain evidence="10 11">PB211</strain>
    </source>
</reference>
<keyword evidence="7" id="KW-0449">Lipoprotein</keyword>
<accession>A0ABT2DQV2</accession>
<dbReference type="Proteomes" id="UP001525021">
    <property type="component" value="Unassembled WGS sequence"/>
</dbReference>
<dbReference type="InterPro" id="IPR057336">
    <property type="entry name" value="GerAC_N"/>
</dbReference>
<keyword evidence="5" id="KW-0472">Membrane</keyword>
<evidence type="ECO:0000313" key="10">
    <source>
        <dbReference type="EMBL" id="MCS1396449.1"/>
    </source>
</evidence>
<comment type="subcellular location">
    <subcellularLocation>
        <location evidence="1">Membrane</location>
        <topology evidence="1">Lipid-anchor</topology>
    </subcellularLocation>
</comment>
<dbReference type="InterPro" id="IPR046953">
    <property type="entry name" value="Spore_GerAC-like_C"/>
</dbReference>
<protein>
    <submittedName>
        <fullName evidence="10">Ger(X)C family spore germination protein</fullName>
    </submittedName>
</protein>
<dbReference type="Pfam" id="PF25198">
    <property type="entry name" value="Spore_GerAC_N"/>
    <property type="match status" value="1"/>
</dbReference>
<evidence type="ECO:0000259" key="9">
    <source>
        <dbReference type="Pfam" id="PF25198"/>
    </source>
</evidence>
<name>A0ABT2DQV2_9BACI</name>
<evidence type="ECO:0000256" key="2">
    <source>
        <dbReference type="ARBA" id="ARBA00007886"/>
    </source>
</evidence>